<evidence type="ECO:0000313" key="1">
    <source>
        <dbReference type="EMBL" id="KAK8881636.1"/>
    </source>
</evidence>
<accession>A0ABR2JRX2</accession>
<keyword evidence="2" id="KW-1185">Reference proteome</keyword>
<reference evidence="1 2" key="1">
    <citation type="submission" date="2024-04" db="EMBL/GenBank/DDBJ databases">
        <title>Tritrichomonas musculus Genome.</title>
        <authorList>
            <person name="Alves-Ferreira E."/>
            <person name="Grigg M."/>
            <person name="Lorenzi H."/>
            <person name="Galac M."/>
        </authorList>
    </citation>
    <scope>NUCLEOTIDE SEQUENCE [LARGE SCALE GENOMIC DNA]</scope>
    <source>
        <strain evidence="1 2">EAF2021</strain>
    </source>
</reference>
<evidence type="ECO:0000313" key="2">
    <source>
        <dbReference type="Proteomes" id="UP001470230"/>
    </source>
</evidence>
<dbReference type="EMBL" id="JAPFFF010000010">
    <property type="protein sequence ID" value="KAK8881636.1"/>
    <property type="molecule type" value="Genomic_DNA"/>
</dbReference>
<sequence>MNTPSDRNRKTEVPFGWTQVERKTKDGKTVKDWRCPHIHRNGFTNKMERCSYTFRKDRTVLKHIHEYRIPPEIDDLLPEEFKINNNSFTNQSFNKNIEELTARFIGSTSISSSVACSEQFRSLICGISQLSVEFFLKTQSISKDPSQIIKCINKNNIKESLTNEGCKAFNSMMCLLSKYRFVNLMIDAATVNTMRVVHTTLSNPFSCMAPLPFHSTKKDDEEWGIEQYKVELESIFAEIASYNMCHDESEQIIIISICHDRLASQSAAVSKLISSFKTMPDFNLVTDISCLNHLIHNSFLSTINNCENLKAIIPDINEIIVSLRKKKCCEIYWKKNHPKTRWIYLCDSLSFIFKNIEKVNMFLVNDWMETHNGEEYETLDEFEEMAREVATIKPEIIELYLILLPLQKVSLCFECEQSRLGDVINVVQTMIAFYEKLLSQSYINLEWYLEILHELLAQFLSRLETYLPNEVWTSWALSRSGRFDLRSKNASSGIVNGNICDYENSIYSVNEAAKNMEDEINDTLQLIDQNNNQDL</sequence>
<dbReference type="Proteomes" id="UP001470230">
    <property type="component" value="Unassembled WGS sequence"/>
</dbReference>
<gene>
    <name evidence="1" type="ORF">M9Y10_004380</name>
</gene>
<protein>
    <submittedName>
        <fullName evidence="1">Uncharacterized protein</fullName>
    </submittedName>
</protein>
<organism evidence="1 2">
    <name type="scientific">Tritrichomonas musculus</name>
    <dbReference type="NCBI Taxonomy" id="1915356"/>
    <lineage>
        <taxon>Eukaryota</taxon>
        <taxon>Metamonada</taxon>
        <taxon>Parabasalia</taxon>
        <taxon>Tritrichomonadida</taxon>
        <taxon>Tritrichomonadidae</taxon>
        <taxon>Tritrichomonas</taxon>
    </lineage>
</organism>
<comment type="caution">
    <text evidence="1">The sequence shown here is derived from an EMBL/GenBank/DDBJ whole genome shotgun (WGS) entry which is preliminary data.</text>
</comment>
<name>A0ABR2JRX2_9EUKA</name>
<proteinExistence type="predicted"/>